<dbReference type="AlphaFoldDB" id="A0A1H3RVB8"/>
<keyword evidence="3" id="KW-1185">Reference proteome</keyword>
<reference evidence="3" key="1">
    <citation type="submission" date="2016-10" db="EMBL/GenBank/DDBJ databases">
        <authorList>
            <person name="Varghese N."/>
            <person name="Submissions S."/>
        </authorList>
    </citation>
    <scope>NUCLEOTIDE SEQUENCE [LARGE SCALE GENOMIC DNA]</scope>
    <source>
        <strain evidence="3">DSM 45245</strain>
    </source>
</reference>
<feature type="compositionally biased region" description="Low complexity" evidence="1">
    <location>
        <begin position="238"/>
        <end position="252"/>
    </location>
</feature>
<evidence type="ECO:0000256" key="1">
    <source>
        <dbReference type="SAM" id="MobiDB-lite"/>
    </source>
</evidence>
<evidence type="ECO:0000313" key="3">
    <source>
        <dbReference type="Proteomes" id="UP000242415"/>
    </source>
</evidence>
<organism evidence="2 3">
    <name type="scientific">Micromonospora pattaloongensis</name>
    <dbReference type="NCBI Taxonomy" id="405436"/>
    <lineage>
        <taxon>Bacteria</taxon>
        <taxon>Bacillati</taxon>
        <taxon>Actinomycetota</taxon>
        <taxon>Actinomycetes</taxon>
        <taxon>Micromonosporales</taxon>
        <taxon>Micromonosporaceae</taxon>
        <taxon>Micromonospora</taxon>
    </lineage>
</organism>
<dbReference type="EMBL" id="FNPH01000009">
    <property type="protein sequence ID" value="SDZ29255.1"/>
    <property type="molecule type" value="Genomic_DNA"/>
</dbReference>
<feature type="region of interest" description="Disordered" evidence="1">
    <location>
        <begin position="28"/>
        <end position="78"/>
    </location>
</feature>
<dbReference type="STRING" id="405436.SAMN05444365_10989"/>
<gene>
    <name evidence="2" type="ORF">SAMN05444365_10989</name>
</gene>
<feature type="compositionally biased region" description="Low complexity" evidence="1">
    <location>
        <begin position="28"/>
        <end position="59"/>
    </location>
</feature>
<dbReference type="RefSeq" id="WP_091560158.1">
    <property type="nucleotide sequence ID" value="NZ_FNPH01000009.1"/>
</dbReference>
<name>A0A1H3RVB8_9ACTN</name>
<evidence type="ECO:0008006" key="4">
    <source>
        <dbReference type="Google" id="ProtNLM"/>
    </source>
</evidence>
<dbReference type="Proteomes" id="UP000242415">
    <property type="component" value="Unassembled WGS sequence"/>
</dbReference>
<proteinExistence type="predicted"/>
<sequence length="321" mass="32784">MSRHKPHHDEPLDLATIAADDLLLDALGRGAARPEGAEPTRPGTTGGRTTDAAATPAGTSDDDTTRRGGTTDDDTAGGDDLTVLLAAWRAELDADPPAAARDAELLRALGTEPEPATTARPRAPWLGRRLIGAAAAVIAVAGLAIGTQHAGPTSPLWPIAKVMYPQQAEAREAAYAIQRARTAAAAGRNDEARRLLEEARAHLARVTDPALIDRLRADLDTALRDLPTVESPAPAVEPTGAPAPVGTPATGAVPPPPVPTGGIGTDPTRPAPRSPAPGPRVVPETAPTLPIPPPPLPGPSTVASPLPGLPGLPLPTGRLLR</sequence>
<feature type="compositionally biased region" description="Pro residues" evidence="1">
    <location>
        <begin position="289"/>
        <end position="298"/>
    </location>
</feature>
<evidence type="ECO:0000313" key="2">
    <source>
        <dbReference type="EMBL" id="SDZ29255.1"/>
    </source>
</evidence>
<feature type="region of interest" description="Disordered" evidence="1">
    <location>
        <begin position="228"/>
        <end position="321"/>
    </location>
</feature>
<accession>A0A1H3RVB8</accession>
<protein>
    <recommendedName>
        <fullName evidence="4">Anti-sigma-D factor RsdA to sigma factor binding region</fullName>
    </recommendedName>
</protein>
<feature type="compositionally biased region" description="Pro residues" evidence="1">
    <location>
        <begin position="269"/>
        <end position="280"/>
    </location>
</feature>